<proteinExistence type="predicted"/>
<dbReference type="GeneID" id="39575385"/>
<evidence type="ECO:0000313" key="3">
    <source>
        <dbReference type="Proteomes" id="UP000272025"/>
    </source>
</evidence>
<keyword evidence="3" id="KW-1185">Reference proteome</keyword>
<evidence type="ECO:0000313" key="2">
    <source>
        <dbReference type="EMBL" id="ROT39332.1"/>
    </source>
</evidence>
<organism evidence="2 3">
    <name type="scientific">Sodiomyces alkalinus (strain CBS 110278 / VKM F-3762 / F11)</name>
    <name type="common">Alkaliphilic filamentous fungus</name>
    <dbReference type="NCBI Taxonomy" id="1314773"/>
    <lineage>
        <taxon>Eukaryota</taxon>
        <taxon>Fungi</taxon>
        <taxon>Dikarya</taxon>
        <taxon>Ascomycota</taxon>
        <taxon>Pezizomycotina</taxon>
        <taxon>Sordariomycetes</taxon>
        <taxon>Hypocreomycetidae</taxon>
        <taxon>Glomerellales</taxon>
        <taxon>Plectosphaerellaceae</taxon>
        <taxon>Sodiomyces</taxon>
    </lineage>
</organism>
<feature type="compositionally biased region" description="Polar residues" evidence="1">
    <location>
        <begin position="15"/>
        <end position="39"/>
    </location>
</feature>
<evidence type="ECO:0000256" key="1">
    <source>
        <dbReference type="SAM" id="MobiDB-lite"/>
    </source>
</evidence>
<dbReference type="OrthoDB" id="5335351at2759"/>
<gene>
    <name evidence="2" type="ORF">SODALDRAFT_157159</name>
</gene>
<feature type="region of interest" description="Disordered" evidence="1">
    <location>
        <begin position="1"/>
        <end position="46"/>
    </location>
</feature>
<dbReference type="RefSeq" id="XP_028467138.1">
    <property type="nucleotide sequence ID" value="XM_028606907.1"/>
</dbReference>
<accession>A0A3N2PXX1</accession>
<reference evidence="2 3" key="1">
    <citation type="journal article" date="2018" name="Mol. Ecol.">
        <title>The obligate alkalophilic soda-lake fungus Sodiomyces alkalinus has shifted to a protein diet.</title>
        <authorList>
            <person name="Grum-Grzhimaylo A.A."/>
            <person name="Falkoski D.L."/>
            <person name="van den Heuvel J."/>
            <person name="Valero-Jimenez C.A."/>
            <person name="Min B."/>
            <person name="Choi I.G."/>
            <person name="Lipzen A."/>
            <person name="Daum C.G."/>
            <person name="Aanen D.K."/>
            <person name="Tsang A."/>
            <person name="Henrissat B."/>
            <person name="Bilanenko E.N."/>
            <person name="de Vries R.P."/>
            <person name="van Kan J.A.L."/>
            <person name="Grigoriev I.V."/>
            <person name="Debets A.J.M."/>
        </authorList>
    </citation>
    <scope>NUCLEOTIDE SEQUENCE [LARGE SCALE GENOMIC DNA]</scope>
    <source>
        <strain evidence="2 3">F11</strain>
    </source>
</reference>
<protein>
    <submittedName>
        <fullName evidence="2">Uncharacterized protein</fullName>
    </submittedName>
</protein>
<sequence length="140" mass="15712">MSDTGAHSQDGGNGLNQTVKTPEPNPDQQLATEQLQANGPGTPGHFASFDWEEFEARYTKALVDADGHEQELMKQFDELVKYFNVWSSASSAHDSERAVKRLQTRQRFVNLSEQTMAQREQHMTEVLRAFQSALALLSQS</sequence>
<name>A0A3N2PXX1_SODAK</name>
<dbReference type="STRING" id="1314773.A0A3N2PXX1"/>
<dbReference type="EMBL" id="ML119054">
    <property type="protein sequence ID" value="ROT39332.1"/>
    <property type="molecule type" value="Genomic_DNA"/>
</dbReference>
<dbReference type="AlphaFoldDB" id="A0A3N2PXX1"/>
<dbReference type="Proteomes" id="UP000272025">
    <property type="component" value="Unassembled WGS sequence"/>
</dbReference>